<dbReference type="Pfam" id="PF04828">
    <property type="entry name" value="GFA"/>
    <property type="match status" value="1"/>
</dbReference>
<accession>A0A382JX06</accession>
<evidence type="ECO:0000256" key="2">
    <source>
        <dbReference type="ARBA" id="ARBA00022723"/>
    </source>
</evidence>
<dbReference type="GO" id="GO:0016846">
    <property type="term" value="F:carbon-sulfur lyase activity"/>
    <property type="evidence" value="ECO:0007669"/>
    <property type="project" value="InterPro"/>
</dbReference>
<dbReference type="EMBL" id="UINC01076796">
    <property type="protein sequence ID" value="SVC16299.1"/>
    <property type="molecule type" value="Genomic_DNA"/>
</dbReference>
<sequence>VRYRIDGPVRNIIECHCEPCRRISGHHLAATAVANGHLHLESQETLAWYQRTPTVRYGFCSACSSTLFWRADDKAGRTSVFAGTLDGPTGLVATEAICVSEAGDYYRIDPDLDVQAGDRALEIPY</sequence>
<keyword evidence="3" id="KW-0862">Zinc</keyword>
<keyword evidence="2" id="KW-0479">Metal-binding</keyword>
<proteinExistence type="inferred from homology"/>
<reference evidence="6" key="1">
    <citation type="submission" date="2018-05" db="EMBL/GenBank/DDBJ databases">
        <authorList>
            <person name="Lanie J.A."/>
            <person name="Ng W.-L."/>
            <person name="Kazmierczak K.M."/>
            <person name="Andrzejewski T.M."/>
            <person name="Davidsen T.M."/>
            <person name="Wayne K.J."/>
            <person name="Tettelin H."/>
            <person name="Glass J.I."/>
            <person name="Rusch D."/>
            <person name="Podicherti R."/>
            <person name="Tsui H.-C.T."/>
            <person name="Winkler M.E."/>
        </authorList>
    </citation>
    <scope>NUCLEOTIDE SEQUENCE</scope>
</reference>
<dbReference type="InterPro" id="IPR011057">
    <property type="entry name" value="Mss4-like_sf"/>
</dbReference>
<organism evidence="6">
    <name type="scientific">marine metagenome</name>
    <dbReference type="NCBI Taxonomy" id="408172"/>
    <lineage>
        <taxon>unclassified sequences</taxon>
        <taxon>metagenomes</taxon>
        <taxon>ecological metagenomes</taxon>
    </lineage>
</organism>
<dbReference type="InterPro" id="IPR006913">
    <property type="entry name" value="CENP-V/GFA"/>
</dbReference>
<evidence type="ECO:0000256" key="3">
    <source>
        <dbReference type="ARBA" id="ARBA00022833"/>
    </source>
</evidence>
<dbReference type="SUPFAM" id="SSF51316">
    <property type="entry name" value="Mss4-like"/>
    <property type="match status" value="1"/>
</dbReference>
<evidence type="ECO:0000256" key="4">
    <source>
        <dbReference type="ARBA" id="ARBA00023239"/>
    </source>
</evidence>
<dbReference type="PANTHER" id="PTHR33337:SF40">
    <property type="entry name" value="CENP-V_GFA DOMAIN-CONTAINING PROTEIN-RELATED"/>
    <property type="match status" value="1"/>
</dbReference>
<comment type="similarity">
    <text evidence="1">Belongs to the Gfa family.</text>
</comment>
<evidence type="ECO:0000313" key="6">
    <source>
        <dbReference type="EMBL" id="SVC16299.1"/>
    </source>
</evidence>
<name>A0A382JX06_9ZZZZ</name>
<gene>
    <name evidence="6" type="ORF">METZ01_LOCUS269153</name>
</gene>
<evidence type="ECO:0000259" key="5">
    <source>
        <dbReference type="PROSITE" id="PS51891"/>
    </source>
</evidence>
<feature type="non-terminal residue" evidence="6">
    <location>
        <position position="1"/>
    </location>
</feature>
<evidence type="ECO:0000256" key="1">
    <source>
        <dbReference type="ARBA" id="ARBA00005495"/>
    </source>
</evidence>
<protein>
    <recommendedName>
        <fullName evidence="5">CENP-V/GFA domain-containing protein</fullName>
    </recommendedName>
</protein>
<dbReference type="PROSITE" id="PS51891">
    <property type="entry name" value="CENP_V_GFA"/>
    <property type="match status" value="1"/>
</dbReference>
<dbReference type="GO" id="GO:0046872">
    <property type="term" value="F:metal ion binding"/>
    <property type="evidence" value="ECO:0007669"/>
    <property type="project" value="UniProtKB-KW"/>
</dbReference>
<dbReference type="Gene3D" id="3.90.1590.10">
    <property type="entry name" value="glutathione-dependent formaldehyde- activating enzyme (gfa)"/>
    <property type="match status" value="1"/>
</dbReference>
<feature type="domain" description="CENP-V/GFA" evidence="5">
    <location>
        <begin position="1"/>
        <end position="95"/>
    </location>
</feature>
<keyword evidence="4" id="KW-0456">Lyase</keyword>
<dbReference type="AlphaFoldDB" id="A0A382JX06"/>
<dbReference type="PANTHER" id="PTHR33337">
    <property type="entry name" value="GFA DOMAIN-CONTAINING PROTEIN"/>
    <property type="match status" value="1"/>
</dbReference>